<feature type="domain" description="Domain of unknown function DB" evidence="2">
    <location>
        <begin position="29"/>
        <end position="126"/>
    </location>
</feature>
<dbReference type="Proteomes" id="UP000827892">
    <property type="component" value="Chromosome II"/>
</dbReference>
<keyword evidence="6" id="KW-1185">Reference proteome</keyword>
<name>A0AAE9J8K8_CAEBR</name>
<dbReference type="Pfam" id="PF01682">
    <property type="entry name" value="DB"/>
    <property type="match status" value="2"/>
</dbReference>
<sequence length="340" mass="38400">MTMFYLLIILMFFIQSVVSQNANDKLIACCAHDPQIDPGCAAKYCNFPNINQFMVLPFIAECGPKGNTVSRVWDCISSKHDHTQCCTNQNVLPLCRAFCNASKAVPTDMLKYGFCTSEFDKYRLCFRTHLKHHNAIRHMRSLILGNLLIVLVAGQGWQWNPFHQWQQPAAPAWPQQQQWGGAAQGFGAQPQPQAFLPAQQGVKNAVQDRIQQIYGVPGKRNANQKLRVCCRSLKDADVDCRRKYCDFEAFRPDQVLGYLGECSPKGPTVGQMWDCASSRADHTACCQRQGVMPACMAYCETTNGVPTDYLKYALCIGQFDRIRYCFREYLEGHPNIKGDT</sequence>
<dbReference type="AlphaFoldDB" id="A0AAE9J8K8"/>
<feature type="chain" id="PRO_5044707450" description="Domain of unknown function DB domain-containing protein" evidence="1">
    <location>
        <begin position="20"/>
        <end position="340"/>
    </location>
</feature>
<reference evidence="3 5" key="2">
    <citation type="submission" date="2022-05" db="EMBL/GenBank/DDBJ databases">
        <title>Chromosome-level reference genomes for two strains of Caenorhabditis briggsae: an improved platform for comparative genomics.</title>
        <authorList>
            <person name="Stevens L."/>
            <person name="Andersen E.C."/>
        </authorList>
    </citation>
    <scope>NUCLEOTIDE SEQUENCE [LARGE SCALE GENOMIC DNA]</scope>
    <source>
        <strain evidence="3">QX1410_ONT</strain>
        <tissue evidence="3">Whole-organism</tissue>
    </source>
</reference>
<keyword evidence="1" id="KW-0732">Signal</keyword>
<feature type="domain" description="Domain of unknown function DB" evidence="2">
    <location>
        <begin position="229"/>
        <end position="326"/>
    </location>
</feature>
<feature type="signal peptide" evidence="1">
    <location>
        <begin position="1"/>
        <end position="19"/>
    </location>
</feature>
<reference evidence="4 6" key="1">
    <citation type="submission" date="2022-04" db="EMBL/GenBank/DDBJ databases">
        <title>Chromosome-level reference genomes for two strains of Caenorhabditis briggsae: an improved platform for comparative genomics.</title>
        <authorList>
            <person name="Stevens L."/>
            <person name="Andersen E."/>
        </authorList>
    </citation>
    <scope>NUCLEOTIDE SEQUENCE [LARGE SCALE GENOMIC DNA]</scope>
    <source>
        <strain evidence="4">VX34</strain>
        <tissue evidence="4">Whole-organism</tissue>
    </source>
</reference>
<evidence type="ECO:0000256" key="1">
    <source>
        <dbReference type="SAM" id="SignalP"/>
    </source>
</evidence>
<dbReference type="PANTHER" id="PTHR46705:SF12">
    <property type="entry name" value="DOMAIN OF UNKNOWN FUNCTION DB DOMAIN-CONTAINING PROTEIN"/>
    <property type="match status" value="1"/>
</dbReference>
<evidence type="ECO:0000313" key="3">
    <source>
        <dbReference type="EMBL" id="ULU07225.1"/>
    </source>
</evidence>
<dbReference type="EMBL" id="CP090892">
    <property type="protein sequence ID" value="ULU07225.1"/>
    <property type="molecule type" value="Genomic_DNA"/>
</dbReference>
<organism evidence="4 6">
    <name type="scientific">Caenorhabditis briggsae</name>
    <dbReference type="NCBI Taxonomy" id="6238"/>
    <lineage>
        <taxon>Eukaryota</taxon>
        <taxon>Metazoa</taxon>
        <taxon>Ecdysozoa</taxon>
        <taxon>Nematoda</taxon>
        <taxon>Chromadorea</taxon>
        <taxon>Rhabditida</taxon>
        <taxon>Rhabditina</taxon>
        <taxon>Rhabditomorpha</taxon>
        <taxon>Rhabditoidea</taxon>
        <taxon>Rhabditidae</taxon>
        <taxon>Peloderinae</taxon>
        <taxon>Caenorhabditis</taxon>
    </lineage>
</organism>
<dbReference type="Proteomes" id="UP000829354">
    <property type="component" value="Chromosome II"/>
</dbReference>
<evidence type="ECO:0000259" key="2">
    <source>
        <dbReference type="Pfam" id="PF01682"/>
    </source>
</evidence>
<proteinExistence type="predicted"/>
<protein>
    <recommendedName>
        <fullName evidence="2">Domain of unknown function DB domain-containing protein</fullName>
    </recommendedName>
</protein>
<evidence type="ECO:0000313" key="5">
    <source>
        <dbReference type="Proteomes" id="UP000827892"/>
    </source>
</evidence>
<dbReference type="InterPro" id="IPR002602">
    <property type="entry name" value="DB"/>
</dbReference>
<gene>
    <name evidence="3" type="ORF">L3Y34_018764</name>
    <name evidence="4" type="ORF">L5515_014879</name>
</gene>
<accession>A0AAE9J8K8</accession>
<evidence type="ECO:0000313" key="6">
    <source>
        <dbReference type="Proteomes" id="UP000829354"/>
    </source>
</evidence>
<dbReference type="PANTHER" id="PTHR46705">
    <property type="entry name" value="PROTEIN CBG09805"/>
    <property type="match status" value="1"/>
</dbReference>
<dbReference type="EMBL" id="CP092621">
    <property type="protein sequence ID" value="UMM19140.1"/>
    <property type="molecule type" value="Genomic_DNA"/>
</dbReference>
<evidence type="ECO:0000313" key="4">
    <source>
        <dbReference type="EMBL" id="UMM19140.1"/>
    </source>
</evidence>